<keyword evidence="6" id="KW-1185">Reference proteome</keyword>
<dbReference type="SMART" id="SM00906">
    <property type="entry name" value="Fungal_trans"/>
    <property type="match status" value="1"/>
</dbReference>
<dbReference type="GO" id="GO:0006351">
    <property type="term" value="P:DNA-templated transcription"/>
    <property type="evidence" value="ECO:0007669"/>
    <property type="project" value="InterPro"/>
</dbReference>
<proteinExistence type="predicted"/>
<dbReference type="CDD" id="cd12148">
    <property type="entry name" value="fungal_TF_MHR"/>
    <property type="match status" value="1"/>
</dbReference>
<organism evidence="5 6">
    <name type="scientific">Fistulina hepatica ATCC 64428</name>
    <dbReference type="NCBI Taxonomy" id="1128425"/>
    <lineage>
        <taxon>Eukaryota</taxon>
        <taxon>Fungi</taxon>
        <taxon>Dikarya</taxon>
        <taxon>Basidiomycota</taxon>
        <taxon>Agaricomycotina</taxon>
        <taxon>Agaricomycetes</taxon>
        <taxon>Agaricomycetidae</taxon>
        <taxon>Agaricales</taxon>
        <taxon>Fistulinaceae</taxon>
        <taxon>Fistulina</taxon>
    </lineage>
</organism>
<dbReference type="InterPro" id="IPR050613">
    <property type="entry name" value="Sec_Metabolite_Reg"/>
</dbReference>
<feature type="compositionally biased region" description="Polar residues" evidence="3">
    <location>
        <begin position="614"/>
        <end position="632"/>
    </location>
</feature>
<dbReference type="EMBL" id="KN882045">
    <property type="protein sequence ID" value="KIY45982.1"/>
    <property type="molecule type" value="Genomic_DNA"/>
</dbReference>
<dbReference type="Proteomes" id="UP000054144">
    <property type="component" value="Unassembled WGS sequence"/>
</dbReference>
<dbReference type="InterPro" id="IPR007219">
    <property type="entry name" value="XnlR_reg_dom"/>
</dbReference>
<evidence type="ECO:0000259" key="4">
    <source>
        <dbReference type="SMART" id="SM00906"/>
    </source>
</evidence>
<accession>A0A0D7A4P1</accession>
<keyword evidence="2" id="KW-0539">Nucleus</keyword>
<dbReference type="OrthoDB" id="762982at2759"/>
<evidence type="ECO:0000256" key="3">
    <source>
        <dbReference type="SAM" id="MobiDB-lite"/>
    </source>
</evidence>
<dbReference type="Pfam" id="PF04082">
    <property type="entry name" value="Fungal_trans"/>
    <property type="match status" value="1"/>
</dbReference>
<feature type="region of interest" description="Disordered" evidence="3">
    <location>
        <begin position="605"/>
        <end position="699"/>
    </location>
</feature>
<dbReference type="GO" id="GO:0008270">
    <property type="term" value="F:zinc ion binding"/>
    <property type="evidence" value="ECO:0007669"/>
    <property type="project" value="InterPro"/>
</dbReference>
<protein>
    <recommendedName>
        <fullName evidence="4">Xylanolytic transcriptional activator regulatory domain-containing protein</fullName>
    </recommendedName>
</protein>
<feature type="compositionally biased region" description="Basic and acidic residues" evidence="3">
    <location>
        <begin position="119"/>
        <end position="133"/>
    </location>
</feature>
<comment type="subcellular location">
    <subcellularLocation>
        <location evidence="1">Nucleus</location>
    </subcellularLocation>
</comment>
<dbReference type="PANTHER" id="PTHR31001">
    <property type="entry name" value="UNCHARACTERIZED TRANSCRIPTIONAL REGULATORY PROTEIN"/>
    <property type="match status" value="1"/>
</dbReference>
<dbReference type="GO" id="GO:0005634">
    <property type="term" value="C:nucleus"/>
    <property type="evidence" value="ECO:0007669"/>
    <property type="project" value="UniProtKB-SubCell"/>
</dbReference>
<evidence type="ECO:0000313" key="6">
    <source>
        <dbReference type="Proteomes" id="UP000054144"/>
    </source>
</evidence>
<sequence length="754" mass="84520">MCYQDARGHDGSTDSNEPQQCVRFIRIDPALEISRLRQAVSQLESYIFANNRNYVPLNKRDLIIPKREADEPLLSDKGAGTSSAPGMLGNQVQGGLYAGATSTLLLMNENRSSEEEDGSVSRHQSEDHSHDEAALPLNQDIDLDDVLKLKQATYGVTDQLIAFYFEYCNWIYRHVNQDAFMANWERYKRGCRDRVTLAIACTITAVATRYMPPDNHVLGHYSTESNEVTGQNLFDVGTTALERRRQDSVRTYSVDLVECLLVRCHYMTLLKADSEEIWQAKSDLLSIGMALGLHRDPGKFRMSREVAERRRWAWWHIILLERWQAFLLGRPLSVASHHFDTQLPSYCDPAIDKTGRLYLPNIAFFKLAFILGDIMDDAVSVRPVPYESVLANDRALVQWMKSLPAELEMDEFQVARSLASDNTAIRRLVVQSVIIRSSFYHIRCTLHRPYAAMASASNQDGNSNNESSKMAQSLPIAVGAAAKLIAMVSHSRPGFLDNSNLAVPGHMNWGAFHCFTAAMFFTFQLISNPEQPGSALFRSSIDKAITTLEQSRGTMLADKALDILKTLAHLHSPEFIQDTPQNRRKRKSSILQHVRRLAFPYHDSYDPRNFGDSPRQNAMATPPSSNSVSPPHTNFILPHDQLLPPPLSAMRTPAASIYAPHPNSNKGLSQGAALGSPTHMSPMNMHHPLSSPNQQQPGPPYVSAPYGMTQAQAMQHSPFPSLYEEYSRYQPDMLLGANMGFNSAEWNNLQNVTT</sequence>
<dbReference type="GO" id="GO:0003677">
    <property type="term" value="F:DNA binding"/>
    <property type="evidence" value="ECO:0007669"/>
    <property type="project" value="InterPro"/>
</dbReference>
<feature type="region of interest" description="Disordered" evidence="3">
    <location>
        <begin position="110"/>
        <end position="135"/>
    </location>
</feature>
<name>A0A0D7A4P1_9AGAR</name>
<dbReference type="PANTHER" id="PTHR31001:SF87">
    <property type="entry name" value="COL-21"/>
    <property type="match status" value="1"/>
</dbReference>
<evidence type="ECO:0000256" key="1">
    <source>
        <dbReference type="ARBA" id="ARBA00004123"/>
    </source>
</evidence>
<feature type="domain" description="Xylanolytic transcriptional activator regulatory" evidence="4">
    <location>
        <begin position="277"/>
        <end position="350"/>
    </location>
</feature>
<reference evidence="5 6" key="1">
    <citation type="journal article" date="2015" name="Fungal Genet. Biol.">
        <title>Evolution of novel wood decay mechanisms in Agaricales revealed by the genome sequences of Fistulina hepatica and Cylindrobasidium torrendii.</title>
        <authorList>
            <person name="Floudas D."/>
            <person name="Held B.W."/>
            <person name="Riley R."/>
            <person name="Nagy L.G."/>
            <person name="Koehler G."/>
            <person name="Ransdell A.S."/>
            <person name="Younus H."/>
            <person name="Chow J."/>
            <person name="Chiniquy J."/>
            <person name="Lipzen A."/>
            <person name="Tritt A."/>
            <person name="Sun H."/>
            <person name="Haridas S."/>
            <person name="LaButti K."/>
            <person name="Ohm R.A."/>
            <person name="Kues U."/>
            <person name="Blanchette R.A."/>
            <person name="Grigoriev I.V."/>
            <person name="Minto R.E."/>
            <person name="Hibbett D.S."/>
        </authorList>
    </citation>
    <scope>NUCLEOTIDE SEQUENCE [LARGE SCALE GENOMIC DNA]</scope>
    <source>
        <strain evidence="5 6">ATCC 64428</strain>
    </source>
</reference>
<evidence type="ECO:0000256" key="2">
    <source>
        <dbReference type="ARBA" id="ARBA00023242"/>
    </source>
</evidence>
<evidence type="ECO:0000313" key="5">
    <source>
        <dbReference type="EMBL" id="KIY45982.1"/>
    </source>
</evidence>
<dbReference type="AlphaFoldDB" id="A0A0D7A4P1"/>
<gene>
    <name evidence="5" type="ORF">FISHEDRAFT_48356</name>
</gene>